<feature type="domain" description="Lipid-binding serum glycoprotein C-terminal" evidence="5">
    <location>
        <begin position="266"/>
        <end position="475"/>
    </location>
</feature>
<dbReference type="Proteomes" id="UP000594262">
    <property type="component" value="Unplaced"/>
</dbReference>
<dbReference type="Gene3D" id="3.15.10.10">
    <property type="entry name" value="Bactericidal permeability-increasing protein, domain 1"/>
    <property type="match status" value="1"/>
</dbReference>
<name>A0A7M5XLR8_9CNID</name>
<evidence type="ECO:0000259" key="4">
    <source>
        <dbReference type="SMART" id="SM00328"/>
    </source>
</evidence>
<dbReference type="SUPFAM" id="SSF55394">
    <property type="entry name" value="Bactericidal permeability-increasing protein, BPI"/>
    <property type="match status" value="2"/>
</dbReference>
<evidence type="ECO:0000256" key="3">
    <source>
        <dbReference type="SAM" id="SignalP"/>
    </source>
</evidence>
<dbReference type="GO" id="GO:0008289">
    <property type="term" value="F:lipid binding"/>
    <property type="evidence" value="ECO:0007669"/>
    <property type="project" value="InterPro"/>
</dbReference>
<evidence type="ECO:0000313" key="6">
    <source>
        <dbReference type="EnsemblMetazoa" id="CLYHEMP025287.1"/>
    </source>
</evidence>
<dbReference type="PANTHER" id="PTHR10504:SF131">
    <property type="entry name" value="BPI2 DOMAIN-CONTAINING PROTEIN"/>
    <property type="match status" value="1"/>
</dbReference>
<dbReference type="AlphaFoldDB" id="A0A7M5XLR8"/>
<dbReference type="SMART" id="SM00328">
    <property type="entry name" value="BPI1"/>
    <property type="match status" value="1"/>
</dbReference>
<dbReference type="SMART" id="SM00329">
    <property type="entry name" value="BPI2"/>
    <property type="match status" value="1"/>
</dbReference>
<evidence type="ECO:0000313" key="7">
    <source>
        <dbReference type="Proteomes" id="UP000594262"/>
    </source>
</evidence>
<organism evidence="6 7">
    <name type="scientific">Clytia hemisphaerica</name>
    <dbReference type="NCBI Taxonomy" id="252671"/>
    <lineage>
        <taxon>Eukaryota</taxon>
        <taxon>Metazoa</taxon>
        <taxon>Cnidaria</taxon>
        <taxon>Hydrozoa</taxon>
        <taxon>Hydroidolina</taxon>
        <taxon>Leptothecata</taxon>
        <taxon>Obeliida</taxon>
        <taxon>Clytiidae</taxon>
        <taxon>Clytia</taxon>
    </lineage>
</organism>
<dbReference type="GO" id="GO:0005615">
    <property type="term" value="C:extracellular space"/>
    <property type="evidence" value="ECO:0007669"/>
    <property type="project" value="TreeGrafter"/>
</dbReference>
<dbReference type="InterPro" id="IPR017943">
    <property type="entry name" value="Bactericidal_perm-incr_a/b_dom"/>
</dbReference>
<dbReference type="Pfam" id="PF02886">
    <property type="entry name" value="LBP_BPI_CETP_C"/>
    <property type="match status" value="1"/>
</dbReference>
<dbReference type="InterPro" id="IPR032942">
    <property type="entry name" value="BPI/LBP/Plunc"/>
</dbReference>
<sequence length="481" mass="52163">MKLVLLLSICIAAALTADQIYAVPRGAQVRLTHRGMSYGASIGVKKLQQELTNKRLPTASGGSGGFSYSASNLLLRTVRVGGYNVQPVAGNGGLSLSMSGIYVSASARIQVKYQKGWVKLSDTRNVDIKTSGVGFTLRINIGAQSGKPQLSVASCSASIGDIDLDFSGNLGFLFNGIAKLFEGKIKDILRKVICDEGRKLVNNEANGFLRGFPVQQNIENYAIINYAFQSPISTSSYIDFLLRGEFLDPKNPVHSKVTPPTFDTVTSSAKMAYVWITDYTLNTAGDVFHKTGLLKKLVGPLTKEIPKDVKPFLNTKSFEKFIPELFKRFPNRPLEFEIQTNKAPSFSISPGNIDVSIDVRVQVVVDKVDGSKLPVFYLDLTVDAKGSVLVKSVNKQLNVGGNIVDFTFGLSVGGSVIGEVNLPIDDPSVKMLVKGLIIENANPLLNKGFPIPKVDDLDFINPQVSFVKNAIRVDTDINYSG</sequence>
<dbReference type="InterPro" id="IPR001124">
    <property type="entry name" value="Lipid-bd_serum_glycop_C"/>
</dbReference>
<protein>
    <recommendedName>
        <fullName evidence="8">Bactericidal permeability-increasing protein</fullName>
    </recommendedName>
</protein>
<dbReference type="Gene3D" id="3.15.20.10">
    <property type="entry name" value="Bactericidal permeability-increasing protein, domain 2"/>
    <property type="match status" value="1"/>
</dbReference>
<proteinExistence type="inferred from homology"/>
<evidence type="ECO:0008006" key="8">
    <source>
        <dbReference type="Google" id="ProtNLM"/>
    </source>
</evidence>
<dbReference type="Pfam" id="PF01273">
    <property type="entry name" value="LBP_BPI_CETP"/>
    <property type="match status" value="1"/>
</dbReference>
<dbReference type="PANTHER" id="PTHR10504">
    <property type="entry name" value="BACTERICIDAL PERMEABILITY-INCREASING BPI PROTEIN-RELATED"/>
    <property type="match status" value="1"/>
</dbReference>
<dbReference type="GeneID" id="136799679"/>
<dbReference type="InterPro" id="IPR017942">
    <property type="entry name" value="Lipid-bd_serum_glycop_N"/>
</dbReference>
<evidence type="ECO:0000259" key="5">
    <source>
        <dbReference type="SMART" id="SM00329"/>
    </source>
</evidence>
<feature type="domain" description="Lipid-binding serum glycoprotein N-terminal" evidence="4">
    <location>
        <begin position="30"/>
        <end position="251"/>
    </location>
</feature>
<dbReference type="EnsemblMetazoa" id="CLYHEMT025287.1">
    <property type="protein sequence ID" value="CLYHEMP025287.1"/>
    <property type="gene ID" value="CLYHEMG025287"/>
</dbReference>
<evidence type="ECO:0000256" key="2">
    <source>
        <dbReference type="ARBA" id="ARBA00023157"/>
    </source>
</evidence>
<accession>A0A7M5XLR8</accession>
<comment type="similarity">
    <text evidence="1">Belongs to the BPI/LBP/Plunc superfamily. BPI/LBP family.</text>
</comment>
<dbReference type="RefSeq" id="XP_066912495.1">
    <property type="nucleotide sequence ID" value="XM_067056394.1"/>
</dbReference>
<feature type="chain" id="PRO_5029880169" description="Bactericidal permeability-increasing protein" evidence="3">
    <location>
        <begin position="18"/>
        <end position="481"/>
    </location>
</feature>
<keyword evidence="7" id="KW-1185">Reference proteome</keyword>
<feature type="signal peptide" evidence="3">
    <location>
        <begin position="1"/>
        <end position="17"/>
    </location>
</feature>
<keyword evidence="2" id="KW-1015">Disulfide bond</keyword>
<dbReference type="OrthoDB" id="10255543at2759"/>
<keyword evidence="3" id="KW-0732">Signal</keyword>
<evidence type="ECO:0000256" key="1">
    <source>
        <dbReference type="ARBA" id="ARBA00007292"/>
    </source>
</evidence>
<reference evidence="6" key="1">
    <citation type="submission" date="2021-01" db="UniProtKB">
        <authorList>
            <consortium name="EnsemblMetazoa"/>
        </authorList>
    </citation>
    <scope>IDENTIFICATION</scope>
</reference>